<name>A0ABY8EZW8_9HYPH</name>
<reference evidence="3 4" key="1">
    <citation type="submission" date="2023-03" db="EMBL/GenBank/DDBJ databases">
        <title>Roseibium porphyridii sp. nov. and Roseibium rhodosorbium sp. nov. isolated from marine algae, Porphyridium cruentum and Rhodosorus marinus, respectively.</title>
        <authorList>
            <person name="Lee M.W."/>
            <person name="Choi B.J."/>
            <person name="Lee J.K."/>
            <person name="Choi D.G."/>
            <person name="Baek J.H."/>
            <person name="Bayburt H."/>
            <person name="Kim J.M."/>
            <person name="Han D.M."/>
            <person name="Kim K.H."/>
            <person name="Jeon C.O."/>
        </authorList>
    </citation>
    <scope>NUCLEOTIDE SEQUENCE [LARGE SCALE GENOMIC DNA]</scope>
    <source>
        <strain evidence="3 4">KMA01</strain>
    </source>
</reference>
<dbReference type="PANTHER" id="PTHR43265">
    <property type="entry name" value="ESTERASE ESTD"/>
    <property type="match status" value="1"/>
</dbReference>
<dbReference type="SUPFAM" id="SSF53474">
    <property type="entry name" value="alpha/beta-Hydrolases"/>
    <property type="match status" value="1"/>
</dbReference>
<keyword evidence="1" id="KW-1133">Transmembrane helix</keyword>
<dbReference type="EMBL" id="CP120863">
    <property type="protein sequence ID" value="WFE88732.1"/>
    <property type="molecule type" value="Genomic_DNA"/>
</dbReference>
<dbReference type="InterPro" id="IPR022742">
    <property type="entry name" value="Hydrolase_4"/>
</dbReference>
<dbReference type="InterPro" id="IPR029058">
    <property type="entry name" value="AB_hydrolase_fold"/>
</dbReference>
<keyword evidence="3" id="KW-0378">Hydrolase</keyword>
<dbReference type="Pfam" id="PF12146">
    <property type="entry name" value="Hydrolase_4"/>
    <property type="match status" value="1"/>
</dbReference>
<evidence type="ECO:0000256" key="1">
    <source>
        <dbReference type="SAM" id="Phobius"/>
    </source>
</evidence>
<dbReference type="GO" id="GO:0016787">
    <property type="term" value="F:hydrolase activity"/>
    <property type="evidence" value="ECO:0007669"/>
    <property type="project" value="UniProtKB-KW"/>
</dbReference>
<dbReference type="Gene3D" id="3.40.50.1820">
    <property type="entry name" value="alpha/beta hydrolase"/>
    <property type="match status" value="1"/>
</dbReference>
<gene>
    <name evidence="3" type="ORF">K1718_21615</name>
</gene>
<accession>A0ABY8EZW8</accession>
<feature type="transmembrane region" description="Helical" evidence="1">
    <location>
        <begin position="12"/>
        <end position="35"/>
    </location>
</feature>
<keyword evidence="1" id="KW-0812">Transmembrane</keyword>
<protein>
    <submittedName>
        <fullName evidence="3">Alpha/beta fold hydrolase</fullName>
    </submittedName>
</protein>
<evidence type="ECO:0000313" key="3">
    <source>
        <dbReference type="EMBL" id="WFE88732.1"/>
    </source>
</evidence>
<proteinExistence type="predicted"/>
<dbReference type="InterPro" id="IPR053145">
    <property type="entry name" value="AB_hydrolase_Est10"/>
</dbReference>
<organism evidence="3 4">
    <name type="scientific">Roseibium porphyridii</name>
    <dbReference type="NCBI Taxonomy" id="2866279"/>
    <lineage>
        <taxon>Bacteria</taxon>
        <taxon>Pseudomonadati</taxon>
        <taxon>Pseudomonadota</taxon>
        <taxon>Alphaproteobacteria</taxon>
        <taxon>Hyphomicrobiales</taxon>
        <taxon>Stappiaceae</taxon>
        <taxon>Roseibium</taxon>
    </lineage>
</organism>
<evidence type="ECO:0000259" key="2">
    <source>
        <dbReference type="Pfam" id="PF12146"/>
    </source>
</evidence>
<dbReference type="Proteomes" id="UP001209803">
    <property type="component" value="Chromosome"/>
</dbReference>
<dbReference type="PANTHER" id="PTHR43265:SF1">
    <property type="entry name" value="ESTERASE ESTD"/>
    <property type="match status" value="1"/>
</dbReference>
<keyword evidence="4" id="KW-1185">Reference proteome</keyword>
<keyword evidence="1" id="KW-0472">Membrane</keyword>
<feature type="domain" description="Serine aminopeptidase S33" evidence="2">
    <location>
        <begin position="66"/>
        <end position="277"/>
    </location>
</feature>
<dbReference type="RefSeq" id="WP_265680892.1">
    <property type="nucleotide sequence ID" value="NZ_CP120863.1"/>
</dbReference>
<sequence>MKKPRQKRNRIFPIGFAALSVLTIAALIVFLSGLGDFDLSRFETRELSFQDQRHQISGSLILPAEHPTSLVLLIHGDGPTDRFANGGYLPLINALVDDGIAVFCWDKPGIGKSDGDWLQYSLSERADLAEAALTALALEEDLSGVRKGVLGFSQGGWVIADLAAGNTNAEFAIIIGGAVNWQRQGLYYQRRRLESTGVSADEIEAALEKSAAANRQMIAKDFDYQDYLELAGPHPMSASRFRFVRKNLSADSSDHLTKITIPVLTLHGSEDLNVDPDYNSSR</sequence>
<evidence type="ECO:0000313" key="4">
    <source>
        <dbReference type="Proteomes" id="UP001209803"/>
    </source>
</evidence>